<dbReference type="Proteomes" id="UP000053240">
    <property type="component" value="Unassembled WGS sequence"/>
</dbReference>
<dbReference type="EMBL" id="KQ460397">
    <property type="protein sequence ID" value="KPJ15295.1"/>
    <property type="molecule type" value="Genomic_DNA"/>
</dbReference>
<feature type="compositionally biased region" description="Polar residues" evidence="1">
    <location>
        <begin position="149"/>
        <end position="177"/>
    </location>
</feature>
<reference evidence="3 4" key="1">
    <citation type="journal article" date="2015" name="Nat. Commun.">
        <title>Outbred genome sequencing and CRISPR/Cas9 gene editing in butterflies.</title>
        <authorList>
            <person name="Li X."/>
            <person name="Fan D."/>
            <person name="Zhang W."/>
            <person name="Liu G."/>
            <person name="Zhang L."/>
            <person name="Zhao L."/>
            <person name="Fang X."/>
            <person name="Chen L."/>
            <person name="Dong Y."/>
            <person name="Chen Y."/>
            <person name="Ding Y."/>
            <person name="Zhao R."/>
            <person name="Feng M."/>
            <person name="Zhu Y."/>
            <person name="Feng Y."/>
            <person name="Jiang X."/>
            <person name="Zhu D."/>
            <person name="Xiang H."/>
            <person name="Feng X."/>
            <person name="Li S."/>
            <person name="Wang J."/>
            <person name="Zhang G."/>
            <person name="Kronforst M.R."/>
            <person name="Wang W."/>
        </authorList>
    </citation>
    <scope>NUCLEOTIDE SEQUENCE [LARGE SCALE GENOMIC DNA]</scope>
    <source>
        <strain evidence="3">Ya'a_city_454_Pm</strain>
        <tissue evidence="3">Whole body</tissue>
    </source>
</reference>
<name>A0A194RDD8_PAPMA</name>
<evidence type="ECO:0000256" key="2">
    <source>
        <dbReference type="SAM" id="SignalP"/>
    </source>
</evidence>
<keyword evidence="4" id="KW-1185">Reference proteome</keyword>
<evidence type="ECO:0000256" key="1">
    <source>
        <dbReference type="SAM" id="MobiDB-lite"/>
    </source>
</evidence>
<evidence type="ECO:0000313" key="4">
    <source>
        <dbReference type="Proteomes" id="UP000053240"/>
    </source>
</evidence>
<evidence type="ECO:0000313" key="3">
    <source>
        <dbReference type="EMBL" id="KPJ15295.1"/>
    </source>
</evidence>
<dbReference type="AlphaFoldDB" id="A0A194RDD8"/>
<accession>A0A194RDD8</accession>
<sequence length="208" mass="23261">MNRLHCLILLCVLLPGHRSSRDIVVTRSLTTAVNDSSENVVLQNKNNKTQSEDSLVLVYLRPPESSIRPQDTISDRNSQAASRNQYWKSPRIFLSRSISKSQYPKLSYNSHLNINSSNMQHNSLDENKTMFKNEEINEVEANTIEPANRSGTAEDSIQSSTEIPKTNQKTDSNSTNINVSLEDRASFVGDKCPSGHVKVDGKCVPVKE</sequence>
<keyword evidence="2" id="KW-0732">Signal</keyword>
<dbReference type="InParanoid" id="A0A194RDD8"/>
<feature type="signal peptide" evidence="2">
    <location>
        <begin position="1"/>
        <end position="20"/>
    </location>
</feature>
<proteinExistence type="predicted"/>
<gene>
    <name evidence="3" type="ORF">RR48_09322</name>
</gene>
<feature type="region of interest" description="Disordered" evidence="1">
    <location>
        <begin position="145"/>
        <end position="177"/>
    </location>
</feature>
<organism evidence="3 4">
    <name type="scientific">Papilio machaon</name>
    <name type="common">Old World swallowtail butterfly</name>
    <dbReference type="NCBI Taxonomy" id="76193"/>
    <lineage>
        <taxon>Eukaryota</taxon>
        <taxon>Metazoa</taxon>
        <taxon>Ecdysozoa</taxon>
        <taxon>Arthropoda</taxon>
        <taxon>Hexapoda</taxon>
        <taxon>Insecta</taxon>
        <taxon>Pterygota</taxon>
        <taxon>Neoptera</taxon>
        <taxon>Endopterygota</taxon>
        <taxon>Lepidoptera</taxon>
        <taxon>Glossata</taxon>
        <taxon>Ditrysia</taxon>
        <taxon>Papilionoidea</taxon>
        <taxon>Papilionidae</taxon>
        <taxon>Papilioninae</taxon>
        <taxon>Papilio</taxon>
    </lineage>
</organism>
<protein>
    <submittedName>
        <fullName evidence="3">Uncharacterized protein</fullName>
    </submittedName>
</protein>
<feature type="chain" id="PRO_5008265109" evidence="2">
    <location>
        <begin position="21"/>
        <end position="208"/>
    </location>
</feature>